<dbReference type="AlphaFoldDB" id="A0AAU7VSX3"/>
<dbReference type="GO" id="GO:0006304">
    <property type="term" value="P:DNA modification"/>
    <property type="evidence" value="ECO:0007669"/>
    <property type="project" value="InterPro"/>
</dbReference>
<dbReference type="PRINTS" id="PR00507">
    <property type="entry name" value="N12N6MTFRASE"/>
</dbReference>
<dbReference type="InterPro" id="IPR029063">
    <property type="entry name" value="SAM-dependent_MTases_sf"/>
</dbReference>
<organism evidence="9">
    <name type="scientific">Microbacterium sp. A8/3-1</name>
    <dbReference type="NCBI Taxonomy" id="3160749"/>
    <lineage>
        <taxon>Bacteria</taxon>
        <taxon>Bacillati</taxon>
        <taxon>Actinomycetota</taxon>
        <taxon>Actinomycetes</taxon>
        <taxon>Micrococcales</taxon>
        <taxon>Microbacteriaceae</taxon>
        <taxon>Microbacterium</taxon>
    </lineage>
</organism>
<dbReference type="PANTHER" id="PTHR33841">
    <property type="entry name" value="DNA METHYLTRANSFERASE YEEA-RELATED"/>
    <property type="match status" value="1"/>
</dbReference>
<accession>A0AAU7VSX3</accession>
<feature type="domain" description="Type II methyltransferase M.Eco57I C-terminal" evidence="8">
    <location>
        <begin position="331"/>
        <end position="538"/>
    </location>
</feature>
<dbReference type="Pfam" id="PF07669">
    <property type="entry name" value="Eco57I"/>
    <property type="match status" value="1"/>
</dbReference>
<dbReference type="REBASE" id="840126">
    <property type="entry name" value="M.MspA831ORF13350P"/>
</dbReference>
<dbReference type="InterPro" id="IPR054520">
    <property type="entry name" value="M_Eco57I_C"/>
</dbReference>
<evidence type="ECO:0000256" key="4">
    <source>
        <dbReference type="ARBA" id="ARBA00022679"/>
    </source>
</evidence>
<comment type="catalytic activity">
    <reaction evidence="6">
        <text>a 2'-deoxyadenosine in DNA + S-adenosyl-L-methionine = an N(6)-methyl-2'-deoxyadenosine in DNA + S-adenosyl-L-homocysteine + H(+)</text>
        <dbReference type="Rhea" id="RHEA:15197"/>
        <dbReference type="Rhea" id="RHEA-COMP:12418"/>
        <dbReference type="Rhea" id="RHEA-COMP:12419"/>
        <dbReference type="ChEBI" id="CHEBI:15378"/>
        <dbReference type="ChEBI" id="CHEBI:57856"/>
        <dbReference type="ChEBI" id="CHEBI:59789"/>
        <dbReference type="ChEBI" id="CHEBI:90615"/>
        <dbReference type="ChEBI" id="CHEBI:90616"/>
        <dbReference type="EC" id="2.1.1.72"/>
    </reaction>
</comment>
<keyword evidence="5" id="KW-0949">S-adenosyl-L-methionine</keyword>
<dbReference type="PANTHER" id="PTHR33841:SF5">
    <property type="entry name" value="DNA METHYLASE (MODIFICATION METHYLASE) (METHYLTRANSFERASE)-RELATED"/>
    <property type="match status" value="1"/>
</dbReference>
<proteinExistence type="inferred from homology"/>
<dbReference type="GO" id="GO:0009007">
    <property type="term" value="F:site-specific DNA-methyltransferase (adenine-specific) activity"/>
    <property type="evidence" value="ECO:0007669"/>
    <property type="project" value="UniProtKB-EC"/>
</dbReference>
<comment type="similarity">
    <text evidence="1">Belongs to the N(4)/N(6)-methyltransferase family.</text>
</comment>
<gene>
    <name evidence="9" type="ORF">ABS642_13350</name>
</gene>
<dbReference type="SUPFAM" id="SSF53335">
    <property type="entry name" value="S-adenosyl-L-methionine-dependent methyltransferases"/>
    <property type="match status" value="1"/>
</dbReference>
<dbReference type="EC" id="2.1.1.72" evidence="2"/>
<dbReference type="Pfam" id="PF22837">
    <property type="entry name" value="M_Eco57I_C"/>
    <property type="match status" value="1"/>
</dbReference>
<reference evidence="9" key="1">
    <citation type="submission" date="2024-06" db="EMBL/GenBank/DDBJ databases">
        <title>Draft genome sequence of Microbacterium sp. strain A8/3-1, isolated from Oxytropis tragacanthoides Fisch. ex DC. Root nodules in the Altai region of Russia.</title>
        <authorList>
            <person name="Sazanova A."/>
            <person name="Guro P."/>
            <person name="Kuznetsova I."/>
            <person name="Belimov A."/>
            <person name="Safronova V."/>
        </authorList>
    </citation>
    <scope>NUCLEOTIDE SEQUENCE</scope>
    <source>
        <strain evidence="9">A8/3-1</strain>
    </source>
</reference>
<keyword evidence="3" id="KW-0489">Methyltransferase</keyword>
<dbReference type="InterPro" id="IPR050953">
    <property type="entry name" value="N4_N6_ade-DNA_methylase"/>
</dbReference>
<dbReference type="GO" id="GO:0032259">
    <property type="term" value="P:methylation"/>
    <property type="evidence" value="ECO:0007669"/>
    <property type="project" value="UniProtKB-KW"/>
</dbReference>
<feature type="domain" description="Type II methyltransferase M.TaqI-like" evidence="7">
    <location>
        <begin position="122"/>
        <end position="260"/>
    </location>
</feature>
<dbReference type="InterPro" id="IPR011639">
    <property type="entry name" value="MethylTrfase_TaqI-like_dom"/>
</dbReference>
<sequence length="545" mass="60247">MLSVLGGLVSAIVAKDSLVGWPADVQAWLSDGPSAPATVVEAAVRAVRETPDETLAAIYAQLVSSSNRRALGTFFTPRPEVQLMLDMWQEAEGDPSTVVDVGAGVGVFTVSASQRWPTAGVYGVDVNPVTLGLLALRAWIGQMRLEEPASRAAGIRIVREDFTTWIERLELTQGPRLILGNPPYTRSQLMSAADRTRLEQAAGGLCGARASLSALITAISLLHLGPKDGISLLLPAQWLESEYARPLRNHLSALENRRIELRLVDSRLFADAQVDAVVLQVGPERAGPAEFVVAAWTRERQSHRRRLISRNRLLDVSWRALFEEESLSTFGEEEADAPLSDFCRLRRGTATGANDFFVLSDQDVEHHGLRKWAIPLVRRLFKYSDDIGTEELERAGVLEKRWLLVATSEDRIPGGALDLYLSTGEVAEVDRAYLCRVRPRDWYDLHHDLVVPDIIVGPMTREKMRFATNRAGAAIVNNLYGWSWAEDLPSESRVAIVEWLRTPEGQRAVLGAARRQGAGLKKIEPRALANVRIPQRVAQSPRSML</sequence>
<evidence type="ECO:0000256" key="3">
    <source>
        <dbReference type="ARBA" id="ARBA00022603"/>
    </source>
</evidence>
<evidence type="ECO:0000259" key="8">
    <source>
        <dbReference type="Pfam" id="PF22837"/>
    </source>
</evidence>
<evidence type="ECO:0000256" key="2">
    <source>
        <dbReference type="ARBA" id="ARBA00011900"/>
    </source>
</evidence>
<evidence type="ECO:0000259" key="7">
    <source>
        <dbReference type="Pfam" id="PF07669"/>
    </source>
</evidence>
<dbReference type="EMBL" id="CP158357">
    <property type="protein sequence ID" value="XBX76897.1"/>
    <property type="molecule type" value="Genomic_DNA"/>
</dbReference>
<protein>
    <recommendedName>
        <fullName evidence="2">site-specific DNA-methyltransferase (adenine-specific)</fullName>
        <ecNumber evidence="2">2.1.1.72</ecNumber>
    </recommendedName>
</protein>
<evidence type="ECO:0000313" key="9">
    <source>
        <dbReference type="EMBL" id="XBX76897.1"/>
    </source>
</evidence>
<evidence type="ECO:0000256" key="5">
    <source>
        <dbReference type="ARBA" id="ARBA00022691"/>
    </source>
</evidence>
<evidence type="ECO:0000256" key="6">
    <source>
        <dbReference type="ARBA" id="ARBA00047942"/>
    </source>
</evidence>
<name>A0AAU7VSX3_9MICO</name>
<dbReference type="RefSeq" id="WP_350350471.1">
    <property type="nucleotide sequence ID" value="NZ_CP158357.1"/>
</dbReference>
<dbReference type="Gene3D" id="3.40.50.150">
    <property type="entry name" value="Vaccinia Virus protein VP39"/>
    <property type="match status" value="1"/>
</dbReference>
<keyword evidence="4" id="KW-0808">Transferase</keyword>
<evidence type="ECO:0000256" key="1">
    <source>
        <dbReference type="ARBA" id="ARBA00006594"/>
    </source>
</evidence>